<evidence type="ECO:0000256" key="4">
    <source>
        <dbReference type="ARBA" id="ARBA00022857"/>
    </source>
</evidence>
<evidence type="ECO:0000256" key="1">
    <source>
        <dbReference type="ARBA" id="ARBA00003943"/>
    </source>
</evidence>
<dbReference type="InterPro" id="IPR036291">
    <property type="entry name" value="NAD(P)-bd_dom_sf"/>
</dbReference>
<dbReference type="AlphaFoldDB" id="A0A0R1RTT0"/>
<keyword evidence="6" id="KW-0520">NAD</keyword>
<dbReference type="PATRIC" id="fig|1114972.6.peg.314"/>
<dbReference type="SMART" id="SM01003">
    <property type="entry name" value="AlaDh_PNT_N"/>
    <property type="match status" value="1"/>
</dbReference>
<dbReference type="STRING" id="1114972.FD35_GL000314"/>
<sequence length="408" mass="42206">MAIVVSALKEADGENRVAMTPDIVSRLVKSNYEVLIEQGAGVNAFYPDDAYTQAGAKVVDRNEAISQASIIAMIDKPSAATIQQLKAGQAIIGLLAPLTDQDTVKALAEKKVSALAFELLPRTVSRAQTMDVLSSQSSVAGYKAALLAADRFSRYFPMMITAAGTAKPAKVLVLGTGVAGLQAIGTAKRLGAVVSGYDVRPASRGEVESLGATFLTTSVSGAGEGGYARQLTPEETQQQQDELAGFIAENNVIITTAQVPGRKPPLLVTQKSVDEAKPGTIFVDLAASELGGNVAGSKPATTVTTDAGAQIIGAGDMASQLPSAASDMFAKNVQAVITYITKDDQLTLDVDDDVIGELLATKDGEIISNRLRGAMKLPERKAAEGTVSASSEAATDGQSTSKNDSKGA</sequence>
<evidence type="ECO:0000313" key="11">
    <source>
        <dbReference type="EMBL" id="KRL57301.1"/>
    </source>
</evidence>
<dbReference type="EMBL" id="AZFF01000001">
    <property type="protein sequence ID" value="KRL57301.1"/>
    <property type="molecule type" value="Genomic_DNA"/>
</dbReference>
<keyword evidence="4" id="KW-0521">NADP</keyword>
<dbReference type="GO" id="GO:0050661">
    <property type="term" value="F:NADP binding"/>
    <property type="evidence" value="ECO:0007669"/>
    <property type="project" value="TreeGrafter"/>
</dbReference>
<dbReference type="Pfam" id="PF01262">
    <property type="entry name" value="AlaDh_PNT_C"/>
    <property type="match status" value="1"/>
</dbReference>
<evidence type="ECO:0000256" key="3">
    <source>
        <dbReference type="ARBA" id="ARBA00022741"/>
    </source>
</evidence>
<dbReference type="EC" id="7.1.1.1" evidence="2"/>
<comment type="caution">
    <text evidence="11">The sequence shown here is derived from an EMBL/GenBank/DDBJ whole genome shotgun (WGS) entry which is preliminary data.</text>
</comment>
<dbReference type="SUPFAM" id="SSF51735">
    <property type="entry name" value="NAD(P)-binding Rossmann-fold domains"/>
    <property type="match status" value="1"/>
</dbReference>
<feature type="domain" description="Alanine dehydrogenase/pyridine nucleotide transhydrogenase N-terminal" evidence="10">
    <location>
        <begin position="6"/>
        <end position="140"/>
    </location>
</feature>
<evidence type="ECO:0000256" key="8">
    <source>
        <dbReference type="SAM" id="MobiDB-lite"/>
    </source>
</evidence>
<dbReference type="Gene3D" id="3.40.50.720">
    <property type="entry name" value="NAD(P)-binding Rossmann-like Domain"/>
    <property type="match status" value="2"/>
</dbReference>
<keyword evidence="12" id="KW-1185">Reference proteome</keyword>
<feature type="region of interest" description="Disordered" evidence="8">
    <location>
        <begin position="374"/>
        <end position="408"/>
    </location>
</feature>
<accession>A0A0R1RTT0</accession>
<keyword evidence="5" id="KW-1278">Translocase</keyword>
<protein>
    <recommendedName>
        <fullName evidence="2">proton-translocating NAD(P)(+) transhydrogenase</fullName>
        <ecNumber evidence="2">7.1.1.1</ecNumber>
    </recommendedName>
</protein>
<dbReference type="OrthoDB" id="9804592at2"/>
<dbReference type="SMART" id="SM01002">
    <property type="entry name" value="AlaDh_PNT_C"/>
    <property type="match status" value="1"/>
</dbReference>
<proteinExistence type="predicted"/>
<dbReference type="eggNOG" id="COG3288">
    <property type="taxonomic scope" value="Bacteria"/>
</dbReference>
<dbReference type="PANTHER" id="PTHR10160">
    <property type="entry name" value="NAD(P) TRANSHYDROGENASE"/>
    <property type="match status" value="1"/>
</dbReference>
<dbReference type="Proteomes" id="UP000051999">
    <property type="component" value="Unassembled WGS sequence"/>
</dbReference>
<evidence type="ECO:0000256" key="7">
    <source>
        <dbReference type="ARBA" id="ARBA00048202"/>
    </source>
</evidence>
<feature type="compositionally biased region" description="Polar residues" evidence="8">
    <location>
        <begin position="387"/>
        <end position="402"/>
    </location>
</feature>
<evidence type="ECO:0000256" key="6">
    <source>
        <dbReference type="ARBA" id="ARBA00023027"/>
    </source>
</evidence>
<comment type="function">
    <text evidence="1">The transhydrogenation between NADH and NADP is coupled to respiration and ATP hydrolysis and functions as a proton pump across the membrane.</text>
</comment>
<evidence type="ECO:0000256" key="2">
    <source>
        <dbReference type="ARBA" id="ARBA00012943"/>
    </source>
</evidence>
<evidence type="ECO:0000259" key="9">
    <source>
        <dbReference type="SMART" id="SM01002"/>
    </source>
</evidence>
<dbReference type="GO" id="GO:0005886">
    <property type="term" value="C:plasma membrane"/>
    <property type="evidence" value="ECO:0007669"/>
    <property type="project" value="TreeGrafter"/>
</dbReference>
<comment type="catalytic activity">
    <reaction evidence="7">
        <text>NAD(+) + NADPH + H(+)(in) = NADH + NADP(+) + H(+)(out)</text>
        <dbReference type="Rhea" id="RHEA:47992"/>
        <dbReference type="ChEBI" id="CHEBI:15378"/>
        <dbReference type="ChEBI" id="CHEBI:57540"/>
        <dbReference type="ChEBI" id="CHEBI:57783"/>
        <dbReference type="ChEBI" id="CHEBI:57945"/>
        <dbReference type="ChEBI" id="CHEBI:58349"/>
        <dbReference type="EC" id="7.1.1.1"/>
    </reaction>
</comment>
<dbReference type="InterPro" id="IPR007886">
    <property type="entry name" value="AlaDH/PNT_N"/>
</dbReference>
<keyword evidence="3" id="KW-0547">Nucleotide-binding</keyword>
<reference evidence="11 12" key="1">
    <citation type="journal article" date="2015" name="Genome Announc.">
        <title>Expanding the biotechnology potential of lactobacilli through comparative genomics of 213 strains and associated genera.</title>
        <authorList>
            <person name="Sun Z."/>
            <person name="Harris H.M."/>
            <person name="McCann A."/>
            <person name="Guo C."/>
            <person name="Argimon S."/>
            <person name="Zhang W."/>
            <person name="Yang X."/>
            <person name="Jeffery I.B."/>
            <person name="Cooney J.C."/>
            <person name="Kagawa T.F."/>
            <person name="Liu W."/>
            <person name="Song Y."/>
            <person name="Salvetti E."/>
            <person name="Wrobel A."/>
            <person name="Rasinkangas P."/>
            <person name="Parkhill J."/>
            <person name="Rea M.C."/>
            <person name="O'Sullivan O."/>
            <person name="Ritari J."/>
            <person name="Douillard F.P."/>
            <person name="Paul Ross R."/>
            <person name="Yang R."/>
            <person name="Briner A.E."/>
            <person name="Felis G.E."/>
            <person name="de Vos W.M."/>
            <person name="Barrangou R."/>
            <person name="Klaenhammer T.R."/>
            <person name="Caufield P.W."/>
            <person name="Cui Y."/>
            <person name="Zhang H."/>
            <person name="O'Toole P.W."/>
        </authorList>
    </citation>
    <scope>NUCLEOTIDE SEQUENCE [LARGE SCALE GENOMIC DNA]</scope>
    <source>
        <strain evidence="11 12">DSM 15814</strain>
    </source>
</reference>
<dbReference type="PANTHER" id="PTHR10160:SF19">
    <property type="entry name" value="PROTON-TRANSLOCATING NAD(P)(+) TRANSHYDROGENASE"/>
    <property type="match status" value="1"/>
</dbReference>
<dbReference type="RefSeq" id="WP_017261797.1">
    <property type="nucleotide sequence ID" value="NZ_AUAW01000001.1"/>
</dbReference>
<dbReference type="InterPro" id="IPR007698">
    <property type="entry name" value="AlaDH/PNT_NAD(H)-bd"/>
</dbReference>
<dbReference type="GO" id="GO:0006740">
    <property type="term" value="P:NADPH regeneration"/>
    <property type="evidence" value="ECO:0007669"/>
    <property type="project" value="TreeGrafter"/>
</dbReference>
<name>A0A0R1RTT0_9LACO</name>
<evidence type="ECO:0000313" key="12">
    <source>
        <dbReference type="Proteomes" id="UP000051999"/>
    </source>
</evidence>
<feature type="domain" description="Alanine dehydrogenase/pyridine nucleotide transhydrogenase NAD(H)-binding" evidence="9">
    <location>
        <begin position="149"/>
        <end position="313"/>
    </location>
</feature>
<dbReference type="GO" id="GO:0008750">
    <property type="term" value="F:proton-translocating NAD(P)+ transhydrogenase activity"/>
    <property type="evidence" value="ECO:0007669"/>
    <property type="project" value="UniProtKB-EC"/>
</dbReference>
<dbReference type="SUPFAM" id="SSF52283">
    <property type="entry name" value="Formate/glycerate dehydrogenase catalytic domain-like"/>
    <property type="match status" value="1"/>
</dbReference>
<gene>
    <name evidence="11" type="ORF">FD35_GL000314</name>
</gene>
<evidence type="ECO:0000256" key="5">
    <source>
        <dbReference type="ARBA" id="ARBA00022967"/>
    </source>
</evidence>
<evidence type="ECO:0000259" key="10">
    <source>
        <dbReference type="SMART" id="SM01003"/>
    </source>
</evidence>
<organism evidence="11 12">
    <name type="scientific">Furfurilactobacillus rossiae DSM 15814</name>
    <dbReference type="NCBI Taxonomy" id="1114972"/>
    <lineage>
        <taxon>Bacteria</taxon>
        <taxon>Bacillati</taxon>
        <taxon>Bacillota</taxon>
        <taxon>Bacilli</taxon>
        <taxon>Lactobacillales</taxon>
        <taxon>Lactobacillaceae</taxon>
        <taxon>Furfurilactobacillus</taxon>
    </lineage>
</organism>
<dbReference type="CDD" id="cd05304">
    <property type="entry name" value="Rubrum_tdh"/>
    <property type="match status" value="1"/>
</dbReference>
<dbReference type="Pfam" id="PF05222">
    <property type="entry name" value="AlaDh_PNT_N"/>
    <property type="match status" value="1"/>
</dbReference>